<reference evidence="2" key="1">
    <citation type="submission" date="2021-02" db="EMBL/GenBank/DDBJ databases">
        <authorList>
            <person name="Nowell W R."/>
        </authorList>
    </citation>
    <scope>NUCLEOTIDE SEQUENCE</scope>
</reference>
<dbReference type="EMBL" id="CAJNOJ010000339">
    <property type="protein sequence ID" value="CAF1406926.1"/>
    <property type="molecule type" value="Genomic_DNA"/>
</dbReference>
<accession>A0A815LB90</accession>
<dbReference type="Proteomes" id="UP000663852">
    <property type="component" value="Unassembled WGS sequence"/>
</dbReference>
<evidence type="ECO:0000313" key="2">
    <source>
        <dbReference type="EMBL" id="CAF1406926.1"/>
    </source>
</evidence>
<feature type="transmembrane region" description="Helical" evidence="1">
    <location>
        <begin position="15"/>
        <end position="36"/>
    </location>
</feature>
<gene>
    <name evidence="2" type="ORF">EDS130_LOCUS36428</name>
</gene>
<feature type="transmembrane region" description="Helical" evidence="1">
    <location>
        <begin position="48"/>
        <end position="66"/>
    </location>
</feature>
<protein>
    <submittedName>
        <fullName evidence="2">Uncharacterized protein</fullName>
    </submittedName>
</protein>
<keyword evidence="1" id="KW-0472">Membrane</keyword>
<sequence length="91" mass="10157">MVENRVSSESPKPSACFSCHALGISSSAALGAYMFYRAKKADSSSHRFTCALFGLGFIIFASHRVSSLFRDISQQRIASNGRMKRTFEERR</sequence>
<evidence type="ECO:0000313" key="3">
    <source>
        <dbReference type="Proteomes" id="UP000663852"/>
    </source>
</evidence>
<dbReference type="AlphaFoldDB" id="A0A815LB90"/>
<dbReference type="OrthoDB" id="9988593at2759"/>
<proteinExistence type="predicted"/>
<comment type="caution">
    <text evidence="2">The sequence shown here is derived from an EMBL/GenBank/DDBJ whole genome shotgun (WGS) entry which is preliminary data.</text>
</comment>
<organism evidence="2 3">
    <name type="scientific">Adineta ricciae</name>
    <name type="common">Rotifer</name>
    <dbReference type="NCBI Taxonomy" id="249248"/>
    <lineage>
        <taxon>Eukaryota</taxon>
        <taxon>Metazoa</taxon>
        <taxon>Spiralia</taxon>
        <taxon>Gnathifera</taxon>
        <taxon>Rotifera</taxon>
        <taxon>Eurotatoria</taxon>
        <taxon>Bdelloidea</taxon>
        <taxon>Adinetida</taxon>
        <taxon>Adinetidae</taxon>
        <taxon>Adineta</taxon>
    </lineage>
</organism>
<evidence type="ECO:0000256" key="1">
    <source>
        <dbReference type="SAM" id="Phobius"/>
    </source>
</evidence>
<keyword evidence="1" id="KW-0812">Transmembrane</keyword>
<keyword evidence="1" id="KW-1133">Transmembrane helix</keyword>
<name>A0A815LB90_ADIRI</name>